<dbReference type="AlphaFoldDB" id="A0A7X8H0X5"/>
<feature type="compositionally biased region" description="Acidic residues" evidence="1">
    <location>
        <begin position="47"/>
        <end position="69"/>
    </location>
</feature>
<gene>
    <name evidence="2" type="ORF">GX355_09385</name>
</gene>
<feature type="non-terminal residue" evidence="2">
    <location>
        <position position="1"/>
    </location>
</feature>
<feature type="region of interest" description="Disordered" evidence="1">
    <location>
        <begin position="23"/>
        <end position="69"/>
    </location>
</feature>
<proteinExistence type="predicted"/>
<protein>
    <submittedName>
        <fullName evidence="2">Uncharacterized protein</fullName>
    </submittedName>
</protein>
<accession>A0A7X8H0X5</accession>
<sequence>GCIAWKNPEDAIRQRERLKQERDAERVQVVTAQEEQREETTKQVESGEIESVEEVSEEMSEENAFEMFI</sequence>
<reference evidence="2 3" key="1">
    <citation type="journal article" date="2020" name="Biotechnol. Biofuels">
        <title>New insights from the biogas microbiome by comprehensive genome-resolved metagenomics of nearly 1600 species originating from multiple anaerobic digesters.</title>
        <authorList>
            <person name="Campanaro S."/>
            <person name="Treu L."/>
            <person name="Rodriguez-R L.M."/>
            <person name="Kovalovszki A."/>
            <person name="Ziels R.M."/>
            <person name="Maus I."/>
            <person name="Zhu X."/>
            <person name="Kougias P.G."/>
            <person name="Basile A."/>
            <person name="Luo G."/>
            <person name="Schluter A."/>
            <person name="Konstantinidis K.T."/>
            <person name="Angelidaki I."/>
        </authorList>
    </citation>
    <scope>NUCLEOTIDE SEQUENCE [LARGE SCALE GENOMIC DNA]</scope>
    <source>
        <strain evidence="2">AS23ysBPME_34</strain>
    </source>
</reference>
<evidence type="ECO:0000313" key="3">
    <source>
        <dbReference type="Proteomes" id="UP000541058"/>
    </source>
</evidence>
<comment type="caution">
    <text evidence="2">The sequence shown here is derived from an EMBL/GenBank/DDBJ whole genome shotgun (WGS) entry which is preliminary data.</text>
</comment>
<name>A0A7X8H0X5_9LACT</name>
<evidence type="ECO:0000256" key="1">
    <source>
        <dbReference type="SAM" id="MobiDB-lite"/>
    </source>
</evidence>
<dbReference type="EMBL" id="JAAYSM010000322">
    <property type="protein sequence ID" value="NLJ19062.1"/>
    <property type="molecule type" value="Genomic_DNA"/>
</dbReference>
<evidence type="ECO:0000313" key="2">
    <source>
        <dbReference type="EMBL" id="NLJ19062.1"/>
    </source>
</evidence>
<organism evidence="2 3">
    <name type="scientific">Globicatella sulfidifaciens</name>
    <dbReference type="NCBI Taxonomy" id="136093"/>
    <lineage>
        <taxon>Bacteria</taxon>
        <taxon>Bacillati</taxon>
        <taxon>Bacillota</taxon>
        <taxon>Bacilli</taxon>
        <taxon>Lactobacillales</taxon>
        <taxon>Aerococcaceae</taxon>
        <taxon>Globicatella</taxon>
    </lineage>
</organism>
<dbReference type="Proteomes" id="UP000541058">
    <property type="component" value="Unassembled WGS sequence"/>
</dbReference>